<dbReference type="EMBL" id="LNQE01001063">
    <property type="protein sequence ID" value="KUG21415.1"/>
    <property type="molecule type" value="Genomic_DNA"/>
</dbReference>
<name>A0A0W8FKK3_9ZZZZ</name>
<dbReference type="GO" id="GO:0046872">
    <property type="term" value="F:metal ion binding"/>
    <property type="evidence" value="ECO:0007669"/>
    <property type="project" value="InterPro"/>
</dbReference>
<sequence>MSAQRLILLALAALLIAAPASATLKVVSTTSVLWDPIRHIGGEKVEAIYLADPALCPHMQPDVINNRIQLQREFIRDADLFVAHNGTVDQTYVMPFVEKFMDANRYGEIAWVTPEDPAAIWNTPADARDLVTEVKGWLVAADPANEAYYEERYLSYIALINATEPDEEERDLIGGQDVIVMYWQKDAAEQWLGLNVVGFFAPEFVLAGQHTPAKVVDDINRNPDRYANVRYVIENMQSGELAKGVEEALNDRGIPAERVVFTNFPKSVAGVESIPDVLSYNKGLVTPDPDAGDAPAQTPLSIAGPVAGLAAGILLASRRS</sequence>
<evidence type="ECO:0000313" key="1">
    <source>
        <dbReference type="EMBL" id="KUG21415.1"/>
    </source>
</evidence>
<dbReference type="Pfam" id="PF01297">
    <property type="entry name" value="ZnuA"/>
    <property type="match status" value="1"/>
</dbReference>
<dbReference type="Gene3D" id="3.40.50.1980">
    <property type="entry name" value="Nitrogenase molybdenum iron protein domain"/>
    <property type="match status" value="1"/>
</dbReference>
<dbReference type="AlphaFoldDB" id="A0A0W8FKK3"/>
<reference evidence="1" key="1">
    <citation type="journal article" date="2015" name="Proc. Natl. Acad. Sci. U.S.A.">
        <title>Networks of energetic and metabolic interactions define dynamics in microbial communities.</title>
        <authorList>
            <person name="Embree M."/>
            <person name="Liu J.K."/>
            <person name="Al-Bassam M.M."/>
            <person name="Zengler K."/>
        </authorList>
    </citation>
    <scope>NUCLEOTIDE SEQUENCE</scope>
</reference>
<gene>
    <name evidence="1" type="ORF">ASZ90_008833</name>
</gene>
<accession>A0A0W8FKK3</accession>
<proteinExistence type="predicted"/>
<dbReference type="InterPro" id="IPR006127">
    <property type="entry name" value="ZnuA-like"/>
</dbReference>
<organism evidence="1">
    <name type="scientific">hydrocarbon metagenome</name>
    <dbReference type="NCBI Taxonomy" id="938273"/>
    <lineage>
        <taxon>unclassified sequences</taxon>
        <taxon>metagenomes</taxon>
        <taxon>ecological metagenomes</taxon>
    </lineage>
</organism>
<comment type="caution">
    <text evidence="1">The sequence shown here is derived from an EMBL/GenBank/DDBJ whole genome shotgun (WGS) entry which is preliminary data.</text>
</comment>
<dbReference type="SUPFAM" id="SSF53807">
    <property type="entry name" value="Helical backbone' metal receptor"/>
    <property type="match status" value="1"/>
</dbReference>
<protein>
    <submittedName>
        <fullName evidence="1">Uncharacterized protein</fullName>
    </submittedName>
</protein>
<dbReference type="GO" id="GO:0030001">
    <property type="term" value="P:metal ion transport"/>
    <property type="evidence" value="ECO:0007669"/>
    <property type="project" value="InterPro"/>
</dbReference>